<comment type="caution">
    <text evidence="4">The sequence shown here is derived from an EMBL/GenBank/DDBJ whole genome shotgun (WGS) entry which is preliminary data.</text>
</comment>
<reference evidence="4 5" key="1">
    <citation type="journal article" date="2018" name="Sci. Data">
        <title>The draft genome sequence of cork oak.</title>
        <authorList>
            <person name="Ramos A.M."/>
            <person name="Usie A."/>
            <person name="Barbosa P."/>
            <person name="Barros P.M."/>
            <person name="Capote T."/>
            <person name="Chaves I."/>
            <person name="Simoes F."/>
            <person name="Abreu I."/>
            <person name="Carrasquinho I."/>
            <person name="Faro C."/>
            <person name="Guimaraes J.B."/>
            <person name="Mendonca D."/>
            <person name="Nobrega F."/>
            <person name="Rodrigues L."/>
            <person name="Saibo N.J.M."/>
            <person name="Varela M.C."/>
            <person name="Egas C."/>
            <person name="Matos J."/>
            <person name="Miguel C.M."/>
            <person name="Oliveira M.M."/>
            <person name="Ricardo C.P."/>
            <person name="Goncalves S."/>
        </authorList>
    </citation>
    <scope>NUCLEOTIDE SEQUENCE [LARGE SCALE GENOMIC DNA]</scope>
    <source>
        <strain evidence="5">cv. HL8</strain>
    </source>
</reference>
<feature type="compositionally biased region" description="Basic and acidic residues" evidence="3">
    <location>
        <begin position="37"/>
        <end position="47"/>
    </location>
</feature>
<dbReference type="EMBL" id="PKMF04000289">
    <property type="protein sequence ID" value="KAK7839175.1"/>
    <property type="molecule type" value="Genomic_DNA"/>
</dbReference>
<comment type="similarity">
    <text evidence="2">Belongs to the eukaryotic/archaeal RNase P protein component 1 family.</text>
</comment>
<dbReference type="GO" id="GO:0033204">
    <property type="term" value="F:ribonuclease P RNA binding"/>
    <property type="evidence" value="ECO:0007669"/>
    <property type="project" value="InterPro"/>
</dbReference>
<accession>A0AAW0KKE3</accession>
<dbReference type="InterPro" id="IPR002730">
    <property type="entry name" value="Rpp29/RNP1"/>
</dbReference>
<dbReference type="InterPro" id="IPR023534">
    <property type="entry name" value="Rof/RNase_P-like"/>
</dbReference>
<comment type="subcellular location">
    <subcellularLocation>
        <location evidence="1">Nucleus</location>
    </subcellularLocation>
</comment>
<evidence type="ECO:0000256" key="3">
    <source>
        <dbReference type="SAM" id="MobiDB-lite"/>
    </source>
</evidence>
<dbReference type="Proteomes" id="UP000237347">
    <property type="component" value="Unassembled WGS sequence"/>
</dbReference>
<protein>
    <submittedName>
        <fullName evidence="4">Ribonuclease p protein subunit p29</fullName>
    </submittedName>
</protein>
<dbReference type="InterPro" id="IPR016848">
    <property type="entry name" value="RNase_P/MRP_Rpp29-subunit"/>
</dbReference>
<dbReference type="GO" id="GO:0006364">
    <property type="term" value="P:rRNA processing"/>
    <property type="evidence" value="ECO:0007669"/>
    <property type="project" value="TreeGrafter"/>
</dbReference>
<dbReference type="Pfam" id="PF01868">
    <property type="entry name" value="RNase_P-MRP_p29"/>
    <property type="match status" value="1"/>
</dbReference>
<organism evidence="4 5">
    <name type="scientific">Quercus suber</name>
    <name type="common">Cork oak</name>
    <dbReference type="NCBI Taxonomy" id="58331"/>
    <lineage>
        <taxon>Eukaryota</taxon>
        <taxon>Viridiplantae</taxon>
        <taxon>Streptophyta</taxon>
        <taxon>Embryophyta</taxon>
        <taxon>Tracheophyta</taxon>
        <taxon>Spermatophyta</taxon>
        <taxon>Magnoliopsida</taxon>
        <taxon>eudicotyledons</taxon>
        <taxon>Gunneridae</taxon>
        <taxon>Pentapetalae</taxon>
        <taxon>rosids</taxon>
        <taxon>fabids</taxon>
        <taxon>Fagales</taxon>
        <taxon>Fagaceae</taxon>
        <taxon>Quercus</taxon>
    </lineage>
</organism>
<dbReference type="PANTHER" id="PTHR13348">
    <property type="entry name" value="RIBONUCLEASE P SUBUNIT P29"/>
    <property type="match status" value="1"/>
</dbReference>
<dbReference type="Gene3D" id="2.30.30.210">
    <property type="entry name" value="Ribonuclease P/MRP, subunit p29"/>
    <property type="match status" value="1"/>
</dbReference>
<evidence type="ECO:0000256" key="1">
    <source>
        <dbReference type="ARBA" id="ARBA00004123"/>
    </source>
</evidence>
<name>A0AAW0KKE3_QUESU</name>
<dbReference type="GO" id="GO:0001682">
    <property type="term" value="P:tRNA 5'-leader removal"/>
    <property type="evidence" value="ECO:0007669"/>
    <property type="project" value="InterPro"/>
</dbReference>
<dbReference type="GO" id="GO:0000172">
    <property type="term" value="C:ribonuclease MRP complex"/>
    <property type="evidence" value="ECO:0007669"/>
    <property type="project" value="InterPro"/>
</dbReference>
<proteinExistence type="inferred from homology"/>
<dbReference type="AlphaFoldDB" id="A0AAW0KKE3"/>
<dbReference type="GO" id="GO:0030677">
    <property type="term" value="C:ribonuclease P complex"/>
    <property type="evidence" value="ECO:0007669"/>
    <property type="project" value="InterPro"/>
</dbReference>
<evidence type="ECO:0000313" key="4">
    <source>
        <dbReference type="EMBL" id="KAK7839175.1"/>
    </source>
</evidence>
<gene>
    <name evidence="4" type="primary">Pop4_1</name>
    <name evidence="4" type="ORF">CFP56_018694</name>
</gene>
<evidence type="ECO:0000313" key="5">
    <source>
        <dbReference type="Proteomes" id="UP000237347"/>
    </source>
</evidence>
<dbReference type="GO" id="GO:0005634">
    <property type="term" value="C:nucleus"/>
    <property type="evidence" value="ECO:0007669"/>
    <property type="project" value="UniProtKB-SubCell"/>
</dbReference>
<feature type="region of interest" description="Disordered" evidence="3">
    <location>
        <begin position="30"/>
        <end position="70"/>
    </location>
</feature>
<keyword evidence="5" id="KW-1185">Reference proteome</keyword>
<dbReference type="InterPro" id="IPR036980">
    <property type="entry name" value="RNase_P/MRP_Rpp29_sf"/>
</dbReference>
<evidence type="ECO:0000256" key="2">
    <source>
        <dbReference type="ARBA" id="ARBA00006181"/>
    </source>
</evidence>
<dbReference type="SUPFAM" id="SSF101744">
    <property type="entry name" value="Rof/RNase P subunit-like"/>
    <property type="match status" value="1"/>
</dbReference>
<dbReference type="PANTHER" id="PTHR13348:SF0">
    <property type="entry name" value="RIBONUCLEASE P PROTEIN SUBUNIT P29"/>
    <property type="match status" value="1"/>
</dbReference>
<sequence length="405" mass="46093">MATETAIQDPRKHALEALKRRFAFVEADLLQQKNKKSKNEDGKEPHRTTSLADKTDAAVTPSFDAQHKKDPEENAPAYLQLSQAVHENLLATNIKLLGSRLPGIVQLSSRKGDMVDKILHELLQNGDTAQKYMQKSRKINIDHFVLLDNYVQGRGICTGSHIRALRMHSKRSKKHMSMKQHKKCGSFDLPQELHKYDVFRPMHEMWKGYMMQLLKTVGKNQLAQCLLNADLHGAFILVELQACNLHCSSCLNWYHDFILLSSWVKPRYDVFRPMHEMWKGYMMQLLKTIGKNQLAQCLLNADLHGAFILVAECKATSFTGVSGIMIRETAETFGIITQDDVFRETQNLFRSNFDGATGKHKMCINISAGPIQRFVKIKSYENVESSGEEFTMSYPILSFLRGDGS</sequence>